<evidence type="ECO:0008006" key="5">
    <source>
        <dbReference type="Google" id="ProtNLM"/>
    </source>
</evidence>
<name>A0ABY7N8T1_9MICO</name>
<dbReference type="PROSITE" id="PS51257">
    <property type="entry name" value="PROKAR_LIPOPROTEIN"/>
    <property type="match status" value="1"/>
</dbReference>
<feature type="signal peptide" evidence="2">
    <location>
        <begin position="1"/>
        <end position="32"/>
    </location>
</feature>
<feature type="region of interest" description="Disordered" evidence="1">
    <location>
        <begin position="28"/>
        <end position="65"/>
    </location>
</feature>
<accession>A0ABY7N8T1</accession>
<protein>
    <recommendedName>
        <fullName evidence="5">DUF3558 domain-containing protein</fullName>
    </recommendedName>
</protein>
<keyword evidence="2" id="KW-0732">Signal</keyword>
<gene>
    <name evidence="3" type="ORF">KIV56_09655</name>
</gene>
<reference evidence="3 4" key="1">
    <citation type="submission" date="2021-05" db="EMBL/GenBank/DDBJ databases">
        <authorList>
            <person name="Kumar R."/>
            <person name="Kumar A."/>
            <person name="Mukhia S."/>
        </authorList>
    </citation>
    <scope>NUCLEOTIDE SEQUENCE [LARGE SCALE GENOMIC DNA]</scope>
    <source>
        <strain evidence="3 4">ERMR7:08</strain>
    </source>
</reference>
<dbReference type="Proteomes" id="UP001212421">
    <property type="component" value="Chromosome"/>
</dbReference>
<dbReference type="EMBL" id="CP075584">
    <property type="protein sequence ID" value="WBM78866.1"/>
    <property type="molecule type" value="Genomic_DNA"/>
</dbReference>
<keyword evidence="4" id="KW-1185">Reference proteome</keyword>
<sequence>MTQRRYARLTLLAAAAVAALMAGCASPSTDVAAPAPTATTSASDLATTTPTPAETPTTAPSSAQTTCPTAFVDAENAKLTQDGLTPRSPGANTDLDALAGATGLRCTWAKPGTDIVVWYGEWPGDLGTWEDVRTRLLADGYTATGDLSVSRPVSEYDSAVSYRGGMLYYVSPSSLIASVRALE</sequence>
<evidence type="ECO:0000256" key="2">
    <source>
        <dbReference type="SAM" id="SignalP"/>
    </source>
</evidence>
<organism evidence="3 4">
    <name type="scientific">Cryobacterium breve</name>
    <dbReference type="NCBI Taxonomy" id="1259258"/>
    <lineage>
        <taxon>Bacteria</taxon>
        <taxon>Bacillati</taxon>
        <taxon>Actinomycetota</taxon>
        <taxon>Actinomycetes</taxon>
        <taxon>Micrococcales</taxon>
        <taxon>Microbacteriaceae</taxon>
        <taxon>Cryobacterium</taxon>
    </lineage>
</organism>
<evidence type="ECO:0000256" key="1">
    <source>
        <dbReference type="SAM" id="MobiDB-lite"/>
    </source>
</evidence>
<feature type="chain" id="PRO_5046251140" description="DUF3558 domain-containing protein" evidence="2">
    <location>
        <begin position="33"/>
        <end position="183"/>
    </location>
</feature>
<proteinExistence type="predicted"/>
<evidence type="ECO:0000313" key="4">
    <source>
        <dbReference type="Proteomes" id="UP001212421"/>
    </source>
</evidence>
<evidence type="ECO:0000313" key="3">
    <source>
        <dbReference type="EMBL" id="WBM78866.1"/>
    </source>
</evidence>
<dbReference type="RefSeq" id="WP_281533346.1">
    <property type="nucleotide sequence ID" value="NZ_CP075584.1"/>
</dbReference>